<dbReference type="Proteomes" id="UP000481861">
    <property type="component" value="Unassembled WGS sequence"/>
</dbReference>
<organism evidence="1 2">
    <name type="scientific">Massariosphaeria phaeospora</name>
    <dbReference type="NCBI Taxonomy" id="100035"/>
    <lineage>
        <taxon>Eukaryota</taxon>
        <taxon>Fungi</taxon>
        <taxon>Dikarya</taxon>
        <taxon>Ascomycota</taxon>
        <taxon>Pezizomycotina</taxon>
        <taxon>Dothideomycetes</taxon>
        <taxon>Pleosporomycetidae</taxon>
        <taxon>Pleosporales</taxon>
        <taxon>Pleosporales incertae sedis</taxon>
        <taxon>Massariosphaeria</taxon>
    </lineage>
</organism>
<proteinExistence type="predicted"/>
<evidence type="ECO:0000313" key="1">
    <source>
        <dbReference type="EMBL" id="KAF2874594.1"/>
    </source>
</evidence>
<reference evidence="1 2" key="1">
    <citation type="submission" date="2020-01" db="EMBL/GenBank/DDBJ databases">
        <authorList>
            <consortium name="DOE Joint Genome Institute"/>
            <person name="Haridas S."/>
            <person name="Albert R."/>
            <person name="Binder M."/>
            <person name="Bloem J."/>
            <person name="Labutti K."/>
            <person name="Salamov A."/>
            <person name="Andreopoulos B."/>
            <person name="Baker S.E."/>
            <person name="Barry K."/>
            <person name="Bills G."/>
            <person name="Bluhm B.H."/>
            <person name="Cannon C."/>
            <person name="Castanera R."/>
            <person name="Culley D.E."/>
            <person name="Daum C."/>
            <person name="Ezra D."/>
            <person name="Gonzalez J.B."/>
            <person name="Henrissat B."/>
            <person name="Kuo A."/>
            <person name="Liang C."/>
            <person name="Lipzen A."/>
            <person name="Lutzoni F."/>
            <person name="Magnuson J."/>
            <person name="Mondo S."/>
            <person name="Nolan M."/>
            <person name="Ohm R."/>
            <person name="Pangilinan J."/>
            <person name="Park H.-J.H."/>
            <person name="Ramirez L."/>
            <person name="Alfaro M."/>
            <person name="Sun H."/>
            <person name="Tritt A."/>
            <person name="Yoshinaga Y."/>
            <person name="Zwiers L.-H.L."/>
            <person name="Turgeon B.G."/>
            <person name="Goodwin S.B."/>
            <person name="Spatafora J.W."/>
            <person name="Crous P.W."/>
            <person name="Grigoriev I.V."/>
        </authorList>
    </citation>
    <scope>NUCLEOTIDE SEQUENCE [LARGE SCALE GENOMIC DNA]</scope>
    <source>
        <strain evidence="1 2">CBS 611.86</strain>
    </source>
</reference>
<dbReference type="AlphaFoldDB" id="A0A7C8IAC0"/>
<name>A0A7C8IAC0_9PLEO</name>
<protein>
    <submittedName>
        <fullName evidence="1">Uncharacterized protein</fullName>
    </submittedName>
</protein>
<comment type="caution">
    <text evidence="1">The sequence shown here is derived from an EMBL/GenBank/DDBJ whole genome shotgun (WGS) entry which is preliminary data.</text>
</comment>
<accession>A0A7C8IAC0</accession>
<gene>
    <name evidence="1" type="ORF">BDV95DRAFT_336579</name>
</gene>
<evidence type="ECO:0000313" key="2">
    <source>
        <dbReference type="Proteomes" id="UP000481861"/>
    </source>
</evidence>
<sequence length="181" mass="20322">MSLHHGVMPFPPSCKVVIEGFLECGSVCWKRPTKTLGPHACVLSEGKFAPNSHFVEYLCLWGFLLFPSVDFRAWIVTRTEMRHVRLRLRRQSSCAVVLAWLLRIMPGRTLGFFFQGHQGAALRQGPHSDEDAHQFLFSFGISSIASDRIVETILLFILSAGNSNPPSTARPIVVICRSWIV</sequence>
<keyword evidence="2" id="KW-1185">Reference proteome</keyword>
<dbReference type="EMBL" id="JAADJZ010000006">
    <property type="protein sequence ID" value="KAF2874594.1"/>
    <property type="molecule type" value="Genomic_DNA"/>
</dbReference>